<evidence type="ECO:0000256" key="1">
    <source>
        <dbReference type="SAM" id="SignalP"/>
    </source>
</evidence>
<gene>
    <name evidence="2" type="ORF">FF125_01565</name>
</gene>
<evidence type="ECO:0000313" key="2">
    <source>
        <dbReference type="EMBL" id="QCX37190.1"/>
    </source>
</evidence>
<dbReference type="InterPro" id="IPR021516">
    <property type="entry name" value="DUF3179"/>
</dbReference>
<keyword evidence="3" id="KW-1185">Reference proteome</keyword>
<proteinExistence type="predicted"/>
<organism evidence="2 3">
    <name type="scientific">Aureibaculum algae</name>
    <dbReference type="NCBI Taxonomy" id="2584122"/>
    <lineage>
        <taxon>Bacteria</taxon>
        <taxon>Pseudomonadati</taxon>
        <taxon>Bacteroidota</taxon>
        <taxon>Flavobacteriia</taxon>
        <taxon>Flavobacteriales</taxon>
        <taxon>Flavobacteriaceae</taxon>
        <taxon>Aureibaculum</taxon>
    </lineage>
</organism>
<dbReference type="RefSeq" id="WP_138948137.1">
    <property type="nucleotide sequence ID" value="NZ_CP040749.1"/>
</dbReference>
<feature type="chain" id="PRO_5022717812" evidence="1">
    <location>
        <begin position="23"/>
        <end position="362"/>
    </location>
</feature>
<reference evidence="2 3" key="1">
    <citation type="submission" date="2019-05" db="EMBL/GenBank/DDBJ databases">
        <title>Algicella ahnfeltiae gen. nov., sp. nov., a novel marine bacterium of the family Flavobacteriaceae isolated from a red alga.</title>
        <authorList>
            <person name="Nedashkovskaya O.I."/>
            <person name="Kukhlevskiy A.D."/>
            <person name="Kim S.-G."/>
            <person name="Zhukova N.V."/>
            <person name="Mikhailov V.V."/>
        </authorList>
    </citation>
    <scope>NUCLEOTIDE SEQUENCE [LARGE SCALE GENOMIC DNA]</scope>
    <source>
        <strain evidence="2 3">10Alg115</strain>
    </source>
</reference>
<dbReference type="EMBL" id="CP040749">
    <property type="protein sequence ID" value="QCX37190.1"/>
    <property type="molecule type" value="Genomic_DNA"/>
</dbReference>
<dbReference type="AlphaFoldDB" id="A0A5B7TM21"/>
<dbReference type="Proteomes" id="UP000306229">
    <property type="component" value="Chromosome"/>
</dbReference>
<name>A0A5B7TM21_9FLAO</name>
<dbReference type="KEGG" id="fbe:FF125_01565"/>
<keyword evidence="1" id="KW-0732">Signal</keyword>
<dbReference type="PROSITE" id="PS51257">
    <property type="entry name" value="PROKAR_LIPOPROTEIN"/>
    <property type="match status" value="1"/>
</dbReference>
<sequence>MKNKFLFTFLILAILMSCTNNNDDIPDQITDNNNIDTITNNNEDSASWLIPIKEVKDGGPGKDGIPSIDNPKFVDASNVDFLNFNDLVIGIIDGDEIKAYPHLILDWHEIVNDEINQKFVSISYCPLTGTAFGWRSNSGGKKSTFGVSGLLYNTNLILYDRNTNSNWSQLKLQCVNGPLIKSKPSVVSVVETNWGTWKKLYPNTKVMTLETGFDRDYEFYPYGDYKTNQNLFLFTATPSNNALPNKERVFTIIDGNEAKVYQFNKFNNGNVIKDVFGGVNYLVVGNGSIINAFELTLEYRNLNFEYAFNDSEIFFEDNENNKWSIFGEALEGPRKGQQLNKPKYVVSFWFAIAAFYPNPKIF</sequence>
<protein>
    <submittedName>
        <fullName evidence="2">DUF3179 domain-containing protein</fullName>
    </submittedName>
</protein>
<dbReference type="Pfam" id="PF11376">
    <property type="entry name" value="DUF3179"/>
    <property type="match status" value="1"/>
</dbReference>
<dbReference type="OrthoDB" id="9806357at2"/>
<feature type="signal peptide" evidence="1">
    <location>
        <begin position="1"/>
        <end position="22"/>
    </location>
</feature>
<evidence type="ECO:0000313" key="3">
    <source>
        <dbReference type="Proteomes" id="UP000306229"/>
    </source>
</evidence>
<accession>A0A5B7TM21</accession>